<reference evidence="1" key="1">
    <citation type="submission" date="2016-04" db="EMBL/GenBank/DDBJ databases">
        <authorList>
            <person name="Evans L.H."/>
            <person name="Alamgir A."/>
            <person name="Owens N."/>
            <person name="Weber N.D."/>
            <person name="Virtaneva K."/>
            <person name="Barbian K."/>
            <person name="Babar A."/>
            <person name="Rosenke K."/>
        </authorList>
    </citation>
    <scope>NUCLEOTIDE SEQUENCE [LARGE SCALE GENOMIC DNA]</scope>
    <source>
        <strain evidence="1">CBS 101.48</strain>
    </source>
</reference>
<proteinExistence type="predicted"/>
<dbReference type="Proteomes" id="UP000078561">
    <property type="component" value="Unassembled WGS sequence"/>
</dbReference>
<gene>
    <name evidence="1" type="primary">ABSGL_00439.1 scaffold 537</name>
</gene>
<organism evidence="1">
    <name type="scientific">Absidia glauca</name>
    <name type="common">Pin mould</name>
    <dbReference type="NCBI Taxonomy" id="4829"/>
    <lineage>
        <taxon>Eukaryota</taxon>
        <taxon>Fungi</taxon>
        <taxon>Fungi incertae sedis</taxon>
        <taxon>Mucoromycota</taxon>
        <taxon>Mucoromycotina</taxon>
        <taxon>Mucoromycetes</taxon>
        <taxon>Mucorales</taxon>
        <taxon>Cunninghamellaceae</taxon>
        <taxon>Absidia</taxon>
    </lineage>
</organism>
<dbReference type="STRING" id="4829.A0A163LPG7"/>
<evidence type="ECO:0000313" key="1">
    <source>
        <dbReference type="EMBL" id="SAL95138.1"/>
    </source>
</evidence>
<evidence type="ECO:0000313" key="2">
    <source>
        <dbReference type="Proteomes" id="UP000078561"/>
    </source>
</evidence>
<protein>
    <submittedName>
        <fullName evidence="1">Uncharacterized protein</fullName>
    </submittedName>
</protein>
<dbReference type="EMBL" id="LT550170">
    <property type="protein sequence ID" value="SAL95138.1"/>
    <property type="molecule type" value="Genomic_DNA"/>
</dbReference>
<keyword evidence="2" id="KW-1185">Reference proteome</keyword>
<accession>A0A163LPG7</accession>
<sequence>MTTDTGLPLAQRSFHIRKSLKDLAHRPRINHRQKHNPLTLPLPSLPPHLSAKDNYVYDILYECQRGATSDAQTRQLIKLDDDDDDSPTAESSHTGNEANFVEKLRKCRLDRERRSAFDSLLSSMSSSQLNSLLEDNQKLKSYLDTFDYEESKRIILQKLIDKNHNNDDKQPILLSSLSKVERKAIETLSFYSDIYSILRL</sequence>
<dbReference type="OrthoDB" id="72441at2759"/>
<dbReference type="InParanoid" id="A0A163LPG7"/>
<name>A0A163LPG7_ABSGL</name>
<dbReference type="AlphaFoldDB" id="A0A163LPG7"/>